<feature type="compositionally biased region" description="Low complexity" evidence="1">
    <location>
        <begin position="211"/>
        <end position="222"/>
    </location>
</feature>
<keyword evidence="2" id="KW-0732">Signal</keyword>
<feature type="compositionally biased region" description="Polar residues" evidence="1">
    <location>
        <begin position="65"/>
        <end position="86"/>
    </location>
</feature>
<feature type="compositionally biased region" description="Polar residues" evidence="1">
    <location>
        <begin position="719"/>
        <end position="750"/>
    </location>
</feature>
<evidence type="ECO:0000313" key="4">
    <source>
        <dbReference type="Proteomes" id="UP000827092"/>
    </source>
</evidence>
<feature type="compositionally biased region" description="Low complexity" evidence="1">
    <location>
        <begin position="365"/>
        <end position="381"/>
    </location>
</feature>
<proteinExistence type="predicted"/>
<feature type="chain" id="PRO_5043439923" evidence="2">
    <location>
        <begin position="29"/>
        <end position="782"/>
    </location>
</feature>
<gene>
    <name evidence="3" type="ORF">JTE90_007479</name>
</gene>
<dbReference type="AlphaFoldDB" id="A0AAV6UBB2"/>
<evidence type="ECO:0000256" key="2">
    <source>
        <dbReference type="SAM" id="SignalP"/>
    </source>
</evidence>
<comment type="caution">
    <text evidence="3">The sequence shown here is derived from an EMBL/GenBank/DDBJ whole genome shotgun (WGS) entry which is preliminary data.</text>
</comment>
<sequence>MALVNLIPELSWLCALFFLVILVVLVAACACFKENDKNPESYGTAGRLSIARDSPVLHYQPRNGILSSSKQSNLNSEDGNPKRNSWTVKDRALPEIPGSTFTPVLAGASAVDVCSGVLVEPTKAKSHNKAQAPKPPGNDPSKVFPMNGTPPLPAVDAGSGVTVTITVNDKTQVINSHSSDRTPKLNLSNVDLPGTSNSMVVLRKVEKKESSTSPSKPGTSSEVNNFYDTVSDAHSDKGSQSTSMSSSPVCIKIGNSSTGSDDGNSSNLSASLAVAGAVPSSDIPYMTPPLIHNLLPPLVNEQTEIRINNGHSEVPYTVISVREPLARVREITMRRQRAAAQQREQSSEEVEDHYAMVPEEEQINSTPVSTSSVGSGLSSTGDMSPTVLRNPSNSLYSTVEKNNKQRKTIHLAEGVSIVTSAEKRKKVEDMYAKVRKKRVDLTIKTPGSDDYSVYQGIQGDNNECITPPPSPWASTTPPAPPPLAGRLQAASLNVLAPGNLQHVRRHSADPNLPEIINENRVFTGSTRGSQVLSSQDMEEPDYEKIYNEENDNSGDSCYEKIKEDKTDDVFGPSKCPSAMPGSSFVGYETVKDRNEDDDSLDPNYECVARGISDADPGYEPVRVSRNFDDSDSNSDYTIVKLDDTNEPGYEEVKNLGRSESNAADPGYEKIKNIPRAKSDATDPGYERVRNKAEDIAEPGYETVQRSDSDTDPGYEVVHQSRSFNSRYTGNRDTTESGTPRSVVHNSTSTILYVPGNSVGPMSNASSDQDESLGSSEPSATFL</sequence>
<keyword evidence="4" id="KW-1185">Reference proteome</keyword>
<evidence type="ECO:0000256" key="1">
    <source>
        <dbReference type="SAM" id="MobiDB-lite"/>
    </source>
</evidence>
<dbReference type="EMBL" id="JAFNEN010000560">
    <property type="protein sequence ID" value="KAG8180526.1"/>
    <property type="molecule type" value="Genomic_DNA"/>
</dbReference>
<feature type="region of interest" description="Disordered" evidence="1">
    <location>
        <begin position="363"/>
        <end position="393"/>
    </location>
</feature>
<feature type="compositionally biased region" description="Polar residues" evidence="1">
    <location>
        <begin position="238"/>
        <end position="248"/>
    </location>
</feature>
<reference evidence="3 4" key="1">
    <citation type="journal article" date="2022" name="Nat. Ecol. Evol.">
        <title>A masculinizing supergene underlies an exaggerated male reproductive morph in a spider.</title>
        <authorList>
            <person name="Hendrickx F."/>
            <person name="De Corte Z."/>
            <person name="Sonet G."/>
            <person name="Van Belleghem S.M."/>
            <person name="Kostlbacher S."/>
            <person name="Vangestel C."/>
        </authorList>
    </citation>
    <scope>NUCLEOTIDE SEQUENCE [LARGE SCALE GENOMIC DNA]</scope>
    <source>
        <strain evidence="3">W744_W776</strain>
    </source>
</reference>
<name>A0AAV6UBB2_9ARAC</name>
<evidence type="ECO:0000313" key="3">
    <source>
        <dbReference type="EMBL" id="KAG8180526.1"/>
    </source>
</evidence>
<feature type="region of interest" description="Disordered" evidence="1">
    <location>
        <begin position="205"/>
        <end position="248"/>
    </location>
</feature>
<feature type="signal peptide" evidence="2">
    <location>
        <begin position="1"/>
        <end position="28"/>
    </location>
</feature>
<accession>A0AAV6UBB2</accession>
<dbReference type="Proteomes" id="UP000827092">
    <property type="component" value="Unassembled WGS sequence"/>
</dbReference>
<organism evidence="3 4">
    <name type="scientific">Oedothorax gibbosus</name>
    <dbReference type="NCBI Taxonomy" id="931172"/>
    <lineage>
        <taxon>Eukaryota</taxon>
        <taxon>Metazoa</taxon>
        <taxon>Ecdysozoa</taxon>
        <taxon>Arthropoda</taxon>
        <taxon>Chelicerata</taxon>
        <taxon>Arachnida</taxon>
        <taxon>Araneae</taxon>
        <taxon>Araneomorphae</taxon>
        <taxon>Entelegynae</taxon>
        <taxon>Araneoidea</taxon>
        <taxon>Linyphiidae</taxon>
        <taxon>Erigoninae</taxon>
        <taxon>Oedothorax</taxon>
    </lineage>
</organism>
<feature type="region of interest" description="Disordered" evidence="1">
    <location>
        <begin position="692"/>
        <end position="782"/>
    </location>
</feature>
<feature type="region of interest" description="Disordered" evidence="1">
    <location>
        <begin position="62"/>
        <end position="86"/>
    </location>
</feature>
<feature type="compositionally biased region" description="Polar residues" evidence="1">
    <location>
        <begin position="759"/>
        <end position="782"/>
    </location>
</feature>
<protein>
    <submittedName>
        <fullName evidence="3">Uncharacterized protein</fullName>
    </submittedName>
</protein>